<evidence type="ECO:0000313" key="2">
    <source>
        <dbReference type="Proteomes" id="UP000001946"/>
    </source>
</evidence>
<gene>
    <name evidence="1" type="ordered locus">DSY1698</name>
</gene>
<protein>
    <submittedName>
        <fullName evidence="1">Uncharacterized protein</fullName>
    </submittedName>
</protein>
<proteinExistence type="predicted"/>
<dbReference type="HOGENOM" id="CLU_2166882_0_0_9"/>
<sequence>MVTQHDSMVWGCVVHHGLIEGNKIGTDFRCFQPLAGGGSRIKVIHEFPEVFAGVSFAKSLQIKMSHKVAVQVEMIVEFFIDKSGVLFIDDFLKIGKDFLLLFLRHSVHRIPPDSTIP</sequence>
<dbReference type="KEGG" id="dsy:DSY1698"/>
<reference evidence="1 2" key="1">
    <citation type="journal article" date="2006" name="J. Bacteriol.">
        <title>Complete genome sequence of the dehalorespiring bacterium Desulfitobacterium hafniense Y51 and comparison with Dehalococcoides ethenogenes 195.</title>
        <authorList>
            <person name="Nonaka H."/>
            <person name="Keresztes G."/>
            <person name="Shinoda Y."/>
            <person name="Ikenaga Y."/>
            <person name="Abe M."/>
            <person name="Naito K."/>
            <person name="Inatomi K."/>
            <person name="Furukawa K."/>
            <person name="Inui M."/>
            <person name="Yukawa H."/>
        </authorList>
    </citation>
    <scope>NUCLEOTIDE SEQUENCE [LARGE SCALE GENOMIC DNA]</scope>
    <source>
        <strain evidence="1 2">Y51</strain>
    </source>
</reference>
<dbReference type="EMBL" id="AP008230">
    <property type="protein sequence ID" value="BAE83487.1"/>
    <property type="molecule type" value="Genomic_DNA"/>
</dbReference>
<name>Q24WV5_DESHY</name>
<accession>Q24WV5</accession>
<keyword evidence="2" id="KW-1185">Reference proteome</keyword>
<organism evidence="1 2">
    <name type="scientific">Desulfitobacterium hafniense (strain Y51)</name>
    <dbReference type="NCBI Taxonomy" id="138119"/>
    <lineage>
        <taxon>Bacteria</taxon>
        <taxon>Bacillati</taxon>
        <taxon>Bacillota</taxon>
        <taxon>Clostridia</taxon>
        <taxon>Eubacteriales</taxon>
        <taxon>Desulfitobacteriaceae</taxon>
        <taxon>Desulfitobacterium</taxon>
    </lineage>
</organism>
<evidence type="ECO:0000313" key="1">
    <source>
        <dbReference type="EMBL" id="BAE83487.1"/>
    </source>
</evidence>
<dbReference type="AlphaFoldDB" id="Q24WV5"/>
<dbReference type="Proteomes" id="UP000001946">
    <property type="component" value="Chromosome"/>
</dbReference>